<organism evidence="4 5">
    <name type="scientific">Cylicocyclus nassatus</name>
    <name type="common">Nematode worm</name>
    <dbReference type="NCBI Taxonomy" id="53992"/>
    <lineage>
        <taxon>Eukaryota</taxon>
        <taxon>Metazoa</taxon>
        <taxon>Ecdysozoa</taxon>
        <taxon>Nematoda</taxon>
        <taxon>Chromadorea</taxon>
        <taxon>Rhabditida</taxon>
        <taxon>Rhabditina</taxon>
        <taxon>Rhabditomorpha</taxon>
        <taxon>Strongyloidea</taxon>
        <taxon>Strongylidae</taxon>
        <taxon>Cylicocyclus</taxon>
    </lineage>
</organism>
<feature type="chain" id="PRO_5041435261" evidence="3">
    <location>
        <begin position="22"/>
        <end position="404"/>
    </location>
</feature>
<evidence type="ECO:0000313" key="5">
    <source>
        <dbReference type="Proteomes" id="UP001176961"/>
    </source>
</evidence>
<feature type="transmembrane region" description="Helical" evidence="2">
    <location>
        <begin position="203"/>
        <end position="230"/>
    </location>
</feature>
<dbReference type="EMBL" id="CATQJL010000112">
    <property type="protein sequence ID" value="CAJ0595172.1"/>
    <property type="molecule type" value="Genomic_DNA"/>
</dbReference>
<sequence length="404" mass="45755">MRGWTLVISFISFMRFHINSSTLWPPWPITWNLTVNESTKEDVQPVVHIYLNCSCSYTNKCTPSIRHGYTFIRQIDKQYQKNLCYNKEQSVVCRRNTTMSRNSKWLFKALNDLKNATMVKCLKSILNNTEYQAKEKGNQLENDTTLRNSVEPILAFSKDKNEIANDTFTQLSTLVPGNSLQDKRANKLRNSAKETKHGHRSTLFAALIISLALANTVFLVLLAICLILYFKTKKDEDINATARRSRLSSIKRRKRNRPKKGKEEHLTKTSQSALSTTKMSHVKDESKMKKDTGIQLTVVTPDKFDAASIQPNACNDQDLQTAVQCSPEMKNINISPGTGSVAPRSTTLQVVPKQSVQMPVKSSFTGAQQSPAKPAFPHIPWFQPRREDRSVFAAGNLQSEHAFQ</sequence>
<gene>
    <name evidence="4" type="ORF">CYNAS_LOCUS7155</name>
</gene>
<feature type="compositionally biased region" description="Polar residues" evidence="1">
    <location>
        <begin position="268"/>
        <end position="279"/>
    </location>
</feature>
<feature type="signal peptide" evidence="3">
    <location>
        <begin position="1"/>
        <end position="21"/>
    </location>
</feature>
<evidence type="ECO:0000256" key="2">
    <source>
        <dbReference type="SAM" id="Phobius"/>
    </source>
</evidence>
<proteinExistence type="predicted"/>
<evidence type="ECO:0000256" key="1">
    <source>
        <dbReference type="SAM" id="MobiDB-lite"/>
    </source>
</evidence>
<feature type="region of interest" description="Disordered" evidence="1">
    <location>
        <begin position="241"/>
        <end position="288"/>
    </location>
</feature>
<keyword evidence="2" id="KW-1133">Transmembrane helix</keyword>
<evidence type="ECO:0000313" key="4">
    <source>
        <dbReference type="EMBL" id="CAJ0595172.1"/>
    </source>
</evidence>
<keyword evidence="2" id="KW-0812">Transmembrane</keyword>
<protein>
    <submittedName>
        <fullName evidence="4">Uncharacterized protein</fullName>
    </submittedName>
</protein>
<accession>A0AA36GN62</accession>
<dbReference type="AlphaFoldDB" id="A0AA36GN62"/>
<comment type="caution">
    <text evidence="4">The sequence shown here is derived from an EMBL/GenBank/DDBJ whole genome shotgun (WGS) entry which is preliminary data.</text>
</comment>
<feature type="compositionally biased region" description="Basic residues" evidence="1">
    <location>
        <begin position="243"/>
        <end position="260"/>
    </location>
</feature>
<keyword evidence="5" id="KW-1185">Reference proteome</keyword>
<dbReference type="Proteomes" id="UP001176961">
    <property type="component" value="Unassembled WGS sequence"/>
</dbReference>
<evidence type="ECO:0000256" key="3">
    <source>
        <dbReference type="SAM" id="SignalP"/>
    </source>
</evidence>
<reference evidence="4" key="1">
    <citation type="submission" date="2023-07" db="EMBL/GenBank/DDBJ databases">
        <authorList>
            <consortium name="CYATHOMIX"/>
        </authorList>
    </citation>
    <scope>NUCLEOTIDE SEQUENCE</scope>
    <source>
        <strain evidence="4">N/A</strain>
    </source>
</reference>
<name>A0AA36GN62_CYLNA</name>
<keyword evidence="2" id="KW-0472">Membrane</keyword>
<keyword evidence="3" id="KW-0732">Signal</keyword>